<dbReference type="Pfam" id="PF00100">
    <property type="entry name" value="Zona_pellucida"/>
    <property type="match status" value="1"/>
</dbReference>
<dbReference type="InterPro" id="IPR042235">
    <property type="entry name" value="ZP-C_dom"/>
</dbReference>
<feature type="chain" id="PRO_5040479076" evidence="4">
    <location>
        <begin position="28"/>
        <end position="550"/>
    </location>
</feature>
<dbReference type="Pfam" id="PF25057">
    <property type="entry name" value="CUT_N"/>
    <property type="match status" value="1"/>
</dbReference>
<dbReference type="AlphaFoldDB" id="A0A9Q0MYX9"/>
<name>A0A9Q0MYX9_9DIPT</name>
<keyword evidence="3" id="KW-0812">Transmembrane</keyword>
<keyword evidence="3" id="KW-1133">Transmembrane helix</keyword>
<feature type="domain" description="ZP" evidence="5">
    <location>
        <begin position="181"/>
        <end position="437"/>
    </location>
</feature>
<evidence type="ECO:0000256" key="2">
    <source>
        <dbReference type="SAM" id="MobiDB-lite"/>
    </source>
</evidence>
<dbReference type="InterPro" id="IPR001507">
    <property type="entry name" value="ZP_dom"/>
</dbReference>
<evidence type="ECO:0000313" key="7">
    <source>
        <dbReference type="Proteomes" id="UP001151699"/>
    </source>
</evidence>
<accession>A0A9Q0MYX9</accession>
<organism evidence="6 7">
    <name type="scientific">Pseudolycoriella hygida</name>
    <dbReference type="NCBI Taxonomy" id="35572"/>
    <lineage>
        <taxon>Eukaryota</taxon>
        <taxon>Metazoa</taxon>
        <taxon>Ecdysozoa</taxon>
        <taxon>Arthropoda</taxon>
        <taxon>Hexapoda</taxon>
        <taxon>Insecta</taxon>
        <taxon>Pterygota</taxon>
        <taxon>Neoptera</taxon>
        <taxon>Endopterygota</taxon>
        <taxon>Diptera</taxon>
        <taxon>Nematocera</taxon>
        <taxon>Sciaroidea</taxon>
        <taxon>Sciaridae</taxon>
        <taxon>Pseudolycoriella</taxon>
    </lineage>
</organism>
<dbReference type="OrthoDB" id="6333343at2759"/>
<dbReference type="SMART" id="SM00241">
    <property type="entry name" value="ZP"/>
    <property type="match status" value="1"/>
</dbReference>
<dbReference type="InterPro" id="IPR055355">
    <property type="entry name" value="ZP-C"/>
</dbReference>
<dbReference type="InterPro" id="IPR056953">
    <property type="entry name" value="CUT_N"/>
</dbReference>
<keyword evidence="4" id="KW-0732">Signal</keyword>
<feature type="transmembrane region" description="Helical" evidence="3">
    <location>
        <begin position="503"/>
        <end position="524"/>
    </location>
</feature>
<keyword evidence="1" id="KW-1015">Disulfide bond</keyword>
<keyword evidence="7" id="KW-1185">Reference proteome</keyword>
<feature type="region of interest" description="Disordered" evidence="2">
    <location>
        <begin position="76"/>
        <end position="115"/>
    </location>
</feature>
<comment type="caution">
    <text evidence="6">The sequence shown here is derived from an EMBL/GenBank/DDBJ whole genome shotgun (WGS) entry which is preliminary data.</text>
</comment>
<evidence type="ECO:0000256" key="4">
    <source>
        <dbReference type="SAM" id="SignalP"/>
    </source>
</evidence>
<evidence type="ECO:0000259" key="5">
    <source>
        <dbReference type="PROSITE" id="PS51034"/>
    </source>
</evidence>
<dbReference type="Proteomes" id="UP001151699">
    <property type="component" value="Chromosome B"/>
</dbReference>
<reference evidence="6" key="1">
    <citation type="submission" date="2022-07" db="EMBL/GenBank/DDBJ databases">
        <authorList>
            <person name="Trinca V."/>
            <person name="Uliana J.V.C."/>
            <person name="Torres T.T."/>
            <person name="Ward R.J."/>
            <person name="Monesi N."/>
        </authorList>
    </citation>
    <scope>NUCLEOTIDE SEQUENCE</scope>
    <source>
        <strain evidence="6">HSMRA1968</strain>
        <tissue evidence="6">Whole embryos</tissue>
    </source>
</reference>
<protein>
    <submittedName>
        <fullName evidence="6">Cuticlin-6</fullName>
    </submittedName>
</protein>
<feature type="signal peptide" evidence="4">
    <location>
        <begin position="1"/>
        <end position="27"/>
    </location>
</feature>
<feature type="compositionally biased region" description="Basic and acidic residues" evidence="2">
    <location>
        <begin position="95"/>
        <end position="114"/>
    </location>
</feature>
<gene>
    <name evidence="6" type="primary">cut-6</name>
    <name evidence="6" type="ORF">Bhyg_05493</name>
</gene>
<dbReference type="EMBL" id="WJQU01000002">
    <property type="protein sequence ID" value="KAJ6640564.1"/>
    <property type="molecule type" value="Genomic_DNA"/>
</dbReference>
<evidence type="ECO:0000313" key="6">
    <source>
        <dbReference type="EMBL" id="KAJ6640564.1"/>
    </source>
</evidence>
<dbReference type="PANTHER" id="PTHR46560">
    <property type="entry name" value="CYPHER, ISOFORM B"/>
    <property type="match status" value="1"/>
</dbReference>
<dbReference type="Gene3D" id="2.60.40.4100">
    <property type="entry name" value="Zona pellucida, ZP-C domain"/>
    <property type="match status" value="1"/>
</dbReference>
<proteinExistence type="predicted"/>
<sequence length="550" mass="62248">MIFHHRHSVNAFITVTIIIIQICQTMSSNIDTLDSTSTEYSVVGQTSSISTSSNGASLILPSDKITTKIYGTTITPTPKLQKRTSTISNSKSKKPLVDGKNHSREALSHEESQREPVVYLSDTSGYVPVTSLRGRPGVSIPPSAPYHTAPDLETWRPDPWDRDYTHRHRYNTTRVQHIEAECQDDYMKIRVGFNGSFTGLLYSAGYAYDPDCMYINGSGRDYYEFFIQLNRCGTLGKNAIHEKSRENPTNFMWNTITVQYNPLIEEEFDEHFKVTCEYGYDFWKTVTFPFLDVEVATGNPVVFTLSPPECYMEIRNGYGVGGNRVTGPVRVGDPLTLIIYMRSKYDGFDIVVNDCYAHNGANKRIQLIDEYGCPVDDKLISRFRGTWSDTGVYETQVYAYMKTFRFTGSPALYIECDVRMCHGRCPSQPCHWRNLKTVTKRDVSNQTIILETNSTSEEKKEAPLSDNISLFQSLRVLQEGEGDDLDEIRKIKEPYESCMKTSVLATLTAGSGLLLSILTISLFVTCSKLRDRKKESGVYDAYVNHKGQID</sequence>
<dbReference type="PROSITE" id="PS51034">
    <property type="entry name" value="ZP_2"/>
    <property type="match status" value="1"/>
</dbReference>
<dbReference type="PANTHER" id="PTHR46560:SF3">
    <property type="entry name" value="ZP DOMAIN-CONTAINING PROTEIN"/>
    <property type="match status" value="1"/>
</dbReference>
<evidence type="ECO:0000256" key="3">
    <source>
        <dbReference type="SAM" id="Phobius"/>
    </source>
</evidence>
<keyword evidence="3" id="KW-0472">Membrane</keyword>
<evidence type="ECO:0000256" key="1">
    <source>
        <dbReference type="ARBA" id="ARBA00023157"/>
    </source>
</evidence>